<dbReference type="Pfam" id="PF01794">
    <property type="entry name" value="Ferric_reduct"/>
    <property type="match status" value="1"/>
</dbReference>
<dbReference type="InterPro" id="IPR013130">
    <property type="entry name" value="Fe3_Rdtase_TM_dom"/>
</dbReference>
<dbReference type="AlphaFoldDB" id="A0A1Y5S1V2"/>
<feature type="transmembrane region" description="Helical" evidence="5">
    <location>
        <begin position="42"/>
        <end position="62"/>
    </location>
</feature>
<dbReference type="EMBL" id="FWFO01000001">
    <property type="protein sequence ID" value="SLN28036.1"/>
    <property type="molecule type" value="Genomic_DNA"/>
</dbReference>
<evidence type="ECO:0000313" key="7">
    <source>
        <dbReference type="EMBL" id="SLN28036.1"/>
    </source>
</evidence>
<evidence type="ECO:0000256" key="1">
    <source>
        <dbReference type="ARBA" id="ARBA00004141"/>
    </source>
</evidence>
<keyword evidence="3 5" id="KW-1133">Transmembrane helix</keyword>
<keyword evidence="2 5" id="KW-0812">Transmembrane</keyword>
<organism evidence="7 8">
    <name type="scientific">Falsiruegeria litorea R37</name>
    <dbReference type="NCBI Taxonomy" id="1200284"/>
    <lineage>
        <taxon>Bacteria</taxon>
        <taxon>Pseudomonadati</taxon>
        <taxon>Pseudomonadota</taxon>
        <taxon>Alphaproteobacteria</taxon>
        <taxon>Rhodobacterales</taxon>
        <taxon>Roseobacteraceae</taxon>
        <taxon>Falsiruegeria</taxon>
    </lineage>
</organism>
<feature type="domain" description="Ferric oxidoreductase" evidence="6">
    <location>
        <begin position="49"/>
        <end position="160"/>
    </location>
</feature>
<feature type="transmembrane region" description="Helical" evidence="5">
    <location>
        <begin position="12"/>
        <end position="36"/>
    </location>
</feature>
<dbReference type="Proteomes" id="UP000193077">
    <property type="component" value="Unassembled WGS sequence"/>
</dbReference>
<protein>
    <submittedName>
        <fullName evidence="7">Ferric reductase like transmembrane component</fullName>
    </submittedName>
</protein>
<name>A0A1Y5S1V2_9RHOB</name>
<evidence type="ECO:0000256" key="2">
    <source>
        <dbReference type="ARBA" id="ARBA00022692"/>
    </source>
</evidence>
<feature type="transmembrane region" description="Helical" evidence="5">
    <location>
        <begin position="181"/>
        <end position="200"/>
    </location>
</feature>
<gene>
    <name evidence="7" type="ORF">TRL7639_01078</name>
</gene>
<evidence type="ECO:0000313" key="8">
    <source>
        <dbReference type="Proteomes" id="UP000193077"/>
    </source>
</evidence>
<dbReference type="GO" id="GO:0016020">
    <property type="term" value="C:membrane"/>
    <property type="evidence" value="ECO:0007669"/>
    <property type="project" value="UniProtKB-SubCell"/>
</dbReference>
<keyword evidence="8" id="KW-1185">Reference proteome</keyword>
<feature type="transmembrane region" description="Helical" evidence="5">
    <location>
        <begin position="120"/>
        <end position="140"/>
    </location>
</feature>
<evidence type="ECO:0000259" key="6">
    <source>
        <dbReference type="Pfam" id="PF01794"/>
    </source>
</evidence>
<evidence type="ECO:0000256" key="3">
    <source>
        <dbReference type="ARBA" id="ARBA00022989"/>
    </source>
</evidence>
<evidence type="ECO:0000256" key="4">
    <source>
        <dbReference type="ARBA" id="ARBA00023136"/>
    </source>
</evidence>
<proteinExistence type="predicted"/>
<feature type="transmembrane region" description="Helical" evidence="5">
    <location>
        <begin position="152"/>
        <end position="175"/>
    </location>
</feature>
<evidence type="ECO:0000256" key="5">
    <source>
        <dbReference type="SAM" id="Phobius"/>
    </source>
</evidence>
<feature type="transmembrane region" description="Helical" evidence="5">
    <location>
        <begin position="82"/>
        <end position="100"/>
    </location>
</feature>
<keyword evidence="4 5" id="KW-0472">Membrane</keyword>
<comment type="subcellular location">
    <subcellularLocation>
        <location evidence="1">Membrane</location>
        <topology evidence="1">Multi-pass membrane protein</topology>
    </subcellularLocation>
</comment>
<reference evidence="7 8" key="1">
    <citation type="submission" date="2017-03" db="EMBL/GenBank/DDBJ databases">
        <authorList>
            <person name="Afonso C.L."/>
            <person name="Miller P.J."/>
            <person name="Scott M.A."/>
            <person name="Spackman E."/>
            <person name="Goraichik I."/>
            <person name="Dimitrov K.M."/>
            <person name="Suarez D.L."/>
            <person name="Swayne D.E."/>
        </authorList>
    </citation>
    <scope>NUCLEOTIDE SEQUENCE [LARGE SCALE GENOMIC DNA]</scope>
    <source>
        <strain evidence="7 8">CECT 7639</strain>
    </source>
</reference>
<sequence>MKRPMRPDRLRALLIWAGLLAMFLIALAAAGFSPLLAWREPIYIIAGFAGIVALCLVVMQLLLIDGGLPGARGMKGRRIHKWVGLILVAAVILHVAGLWITSPPDVIDALLFRSPTPFSTWGVVAMWSVFVAAFSVAFRRRLSSNPRVWRRVHVSLASLTSVGTVVHALLIHGTMESTSKILVSLLLLVVLCKVVLVPRVRAAWVHK</sequence>
<dbReference type="RefSeq" id="WP_235820262.1">
    <property type="nucleotide sequence ID" value="NZ_FWFO01000001.1"/>
</dbReference>
<accession>A0A1Y5S1V2</accession>